<dbReference type="Proteomes" id="UP000179807">
    <property type="component" value="Unassembled WGS sequence"/>
</dbReference>
<dbReference type="Pfam" id="PF01467">
    <property type="entry name" value="CTP_transf_like"/>
    <property type="match status" value="1"/>
</dbReference>
<dbReference type="PANTHER" id="PTHR12039:SF0">
    <property type="entry name" value="NICOTINAMIDE-NUCLEOTIDE ADENYLYLTRANSFERASE"/>
    <property type="match status" value="1"/>
</dbReference>
<evidence type="ECO:0000313" key="3">
    <source>
        <dbReference type="Proteomes" id="UP000179807"/>
    </source>
</evidence>
<dbReference type="EMBL" id="MLAK01000637">
    <property type="protein sequence ID" value="OHT09521.1"/>
    <property type="molecule type" value="Genomic_DNA"/>
</dbReference>
<evidence type="ECO:0000313" key="2">
    <source>
        <dbReference type="EMBL" id="OHT09521.1"/>
    </source>
</evidence>
<reference evidence="2" key="1">
    <citation type="submission" date="2016-10" db="EMBL/GenBank/DDBJ databases">
        <authorList>
            <person name="Benchimol M."/>
            <person name="Almeida L.G."/>
            <person name="Vasconcelos A.T."/>
            <person name="Perreira-Neves A."/>
            <person name="Rosa I.A."/>
            <person name="Tasca T."/>
            <person name="Bogo M.R."/>
            <person name="de Souza W."/>
        </authorList>
    </citation>
    <scope>NUCLEOTIDE SEQUENCE [LARGE SCALE GENOMIC DNA]</scope>
    <source>
        <strain evidence="2">K</strain>
    </source>
</reference>
<dbReference type="PANTHER" id="PTHR12039">
    <property type="entry name" value="NICOTINAMIDE MONONUCLEOTIDE ADENYLYLTRANSFERASE"/>
    <property type="match status" value="1"/>
</dbReference>
<organism evidence="2 3">
    <name type="scientific">Tritrichomonas foetus</name>
    <dbReference type="NCBI Taxonomy" id="1144522"/>
    <lineage>
        <taxon>Eukaryota</taxon>
        <taxon>Metamonada</taxon>
        <taxon>Parabasalia</taxon>
        <taxon>Tritrichomonadida</taxon>
        <taxon>Tritrichomonadidae</taxon>
        <taxon>Tritrichomonas</taxon>
    </lineage>
</organism>
<dbReference type="InterPro" id="IPR004821">
    <property type="entry name" value="Cyt_trans-like"/>
</dbReference>
<keyword evidence="2" id="KW-0548">Nucleotidyltransferase</keyword>
<keyword evidence="2" id="KW-0808">Transferase</keyword>
<dbReference type="RefSeq" id="XP_068362657.1">
    <property type="nucleotide sequence ID" value="XM_068502056.1"/>
</dbReference>
<dbReference type="GeneID" id="94836760"/>
<dbReference type="VEuPathDB" id="TrichDB:TRFO_21568"/>
<dbReference type="InterPro" id="IPR051182">
    <property type="entry name" value="Euk_NMN_adenylyltrnsfrase"/>
</dbReference>
<dbReference type="InterPro" id="IPR014729">
    <property type="entry name" value="Rossmann-like_a/b/a_fold"/>
</dbReference>
<dbReference type="OrthoDB" id="422187at2759"/>
<sequence>MSTKNCVLVLSGSFNPPTNAHLSLISMARNAVEEHGYKVVAARMVPTHGTYDKPGLASPVERTEMCRRACSGSSWITVDTFEVDQPNWTDCLTSLKHQQSGFPDCRIFYICGSDLVMRWNEPVWPDEEVIEILTDFGVCMFSRNVPIETIAEQVPVLKGRLQNVIMAGDNPMLGLSSTFVRNYIQKGLKIAGFVPQAVEDYIEEKKIYQPK</sequence>
<evidence type="ECO:0000259" key="1">
    <source>
        <dbReference type="Pfam" id="PF01467"/>
    </source>
</evidence>
<dbReference type="GO" id="GO:0000309">
    <property type="term" value="F:nicotinamide-nucleotide adenylyltransferase activity"/>
    <property type="evidence" value="ECO:0007669"/>
    <property type="project" value="TreeGrafter"/>
</dbReference>
<dbReference type="SUPFAM" id="SSF52374">
    <property type="entry name" value="Nucleotidylyl transferase"/>
    <property type="match status" value="1"/>
</dbReference>
<dbReference type="GO" id="GO:0009435">
    <property type="term" value="P:NAD+ biosynthetic process"/>
    <property type="evidence" value="ECO:0007669"/>
    <property type="project" value="TreeGrafter"/>
</dbReference>
<dbReference type="GO" id="GO:0004515">
    <property type="term" value="F:nicotinate-nucleotide adenylyltransferase activity"/>
    <property type="evidence" value="ECO:0007669"/>
    <property type="project" value="TreeGrafter"/>
</dbReference>
<accession>A0A1J4KDL1</accession>
<dbReference type="Gene3D" id="3.40.50.620">
    <property type="entry name" value="HUPs"/>
    <property type="match status" value="1"/>
</dbReference>
<protein>
    <submittedName>
        <fullName evidence="2">Nicotinamide-nucleotide adenylyltransferase/nicotinate-nucleotide adenylyltransferase</fullName>
    </submittedName>
</protein>
<name>A0A1J4KDL1_9EUKA</name>
<dbReference type="AlphaFoldDB" id="A0A1J4KDL1"/>
<keyword evidence="3" id="KW-1185">Reference proteome</keyword>
<proteinExistence type="predicted"/>
<gene>
    <name evidence="2" type="ORF">TRFO_21568</name>
</gene>
<comment type="caution">
    <text evidence="2">The sequence shown here is derived from an EMBL/GenBank/DDBJ whole genome shotgun (WGS) entry which is preliminary data.</text>
</comment>
<feature type="domain" description="Cytidyltransferase-like" evidence="1">
    <location>
        <begin position="10"/>
        <end position="182"/>
    </location>
</feature>